<dbReference type="InterPro" id="IPR010941">
    <property type="entry name" value="PhaC_N"/>
</dbReference>
<dbReference type="EMBL" id="QGLE01000007">
    <property type="protein sequence ID" value="PWR21323.1"/>
    <property type="molecule type" value="Genomic_DNA"/>
</dbReference>
<dbReference type="SUPFAM" id="SSF53474">
    <property type="entry name" value="alpha/beta-Hydrolases"/>
    <property type="match status" value="1"/>
</dbReference>
<feature type="domain" description="Poly-beta-hydroxybutyrate polymerase N-terminal" evidence="5">
    <location>
        <begin position="6"/>
        <end position="46"/>
    </location>
</feature>
<feature type="region of interest" description="Disordered" evidence="3">
    <location>
        <begin position="547"/>
        <end position="577"/>
    </location>
</feature>
<keyword evidence="1" id="KW-0808">Transferase</keyword>
<accession>A0A317E7E2</accession>
<dbReference type="OrthoDB" id="7208816at2"/>
<dbReference type="RefSeq" id="WP_109906414.1">
    <property type="nucleotide sequence ID" value="NZ_QGLE01000007.1"/>
</dbReference>
<protein>
    <submittedName>
        <fullName evidence="6">Poly-beta-hydroxybutyrate polymerase</fullName>
    </submittedName>
</protein>
<feature type="domain" description="Poly-beta-hydroxybutyrate polymerase N-terminal" evidence="4">
    <location>
        <begin position="86"/>
        <end position="253"/>
    </location>
</feature>
<sequence>MNENTTSTLDRLTKSATARLTGGISPTALMAAYSDWLLHLAGSPGKQLELVEKALTAGTNLMRFAAHSAFEPEVPAPHPAQTVKGDHRFDDPAWERFPFNLLAQSFLTTEQWWHEATTGVRGETRQHSEVVSFVTRQLLDMMAPTNFIATNPVVLEQTMVQHGANLIRGLQNFIEDTGASLAHTKPSTNHFEVGVNLAVSPGKVILRNRLIELIQYSPTTSDVFAEPILFVPAWIMKYYILDLSPVNSLVKYLTDRGHTVFMISWKNPDGGDRDLGMEDYLRLGVMAALDAINAVVPGEKVHATGYCLGGTLLSIAAAAMARDGDSRLASITLFAAQTDFTEPGEIGLFINESQVTFLEDMMWQKGYLATGQMAGAFQLLRSNDLIWSRIIHDYLLGQREEMIDLMAWNADATRMPYKMHSEYLRHLFLENELARAQFRVGERAIALTDIRAPIFAVGTVADHVAPWKSVFKIHQLTDTDVTFLLTSGGHNAGIVAGPENPRRHYQISHHGANECHVEPDAWARTMPEHKGSWWPAWAEWIEGKQAGRPRVAPPATGNDAAGYSVLEEAPGSYVHQP</sequence>
<dbReference type="Pfam" id="PF07167">
    <property type="entry name" value="PhaC_N"/>
    <property type="match status" value="1"/>
</dbReference>
<dbReference type="Gene3D" id="3.40.50.1820">
    <property type="entry name" value="alpha/beta hydrolase"/>
    <property type="match status" value="1"/>
</dbReference>
<evidence type="ECO:0000256" key="2">
    <source>
        <dbReference type="ARBA" id="ARBA00023315"/>
    </source>
</evidence>
<dbReference type="InterPro" id="IPR029058">
    <property type="entry name" value="AB_hydrolase_fold"/>
</dbReference>
<evidence type="ECO:0000256" key="3">
    <source>
        <dbReference type="SAM" id="MobiDB-lite"/>
    </source>
</evidence>
<evidence type="ECO:0000313" key="6">
    <source>
        <dbReference type="EMBL" id="PWR21323.1"/>
    </source>
</evidence>
<organism evidence="6 7">
    <name type="scientific">Zavarzinia aquatilis</name>
    <dbReference type="NCBI Taxonomy" id="2211142"/>
    <lineage>
        <taxon>Bacteria</taxon>
        <taxon>Pseudomonadati</taxon>
        <taxon>Pseudomonadota</taxon>
        <taxon>Alphaproteobacteria</taxon>
        <taxon>Rhodospirillales</taxon>
        <taxon>Zavarziniaceae</taxon>
        <taxon>Zavarzinia</taxon>
    </lineage>
</organism>
<keyword evidence="2" id="KW-0012">Acyltransferase</keyword>
<proteinExistence type="predicted"/>
<evidence type="ECO:0000256" key="1">
    <source>
        <dbReference type="ARBA" id="ARBA00022679"/>
    </source>
</evidence>
<gene>
    <name evidence="6" type="ORF">DKG74_12825</name>
</gene>
<dbReference type="GO" id="GO:0016746">
    <property type="term" value="F:acyltransferase activity"/>
    <property type="evidence" value="ECO:0007669"/>
    <property type="project" value="UniProtKB-KW"/>
</dbReference>
<dbReference type="Pfam" id="PF12551">
    <property type="entry name" value="PHBC_N"/>
    <property type="match status" value="1"/>
</dbReference>
<reference evidence="6 7" key="1">
    <citation type="submission" date="2018-05" db="EMBL/GenBank/DDBJ databases">
        <title>Zavarzinia sp. HR-AS.</title>
        <authorList>
            <person name="Lee Y."/>
            <person name="Jeon C.O."/>
        </authorList>
    </citation>
    <scope>NUCLEOTIDE SEQUENCE [LARGE SCALE GENOMIC DNA]</scope>
    <source>
        <strain evidence="6 7">HR-AS</strain>
    </source>
</reference>
<comment type="caution">
    <text evidence="6">The sequence shown here is derived from an EMBL/GenBank/DDBJ whole genome shotgun (WGS) entry which is preliminary data.</text>
</comment>
<name>A0A317E7E2_9PROT</name>
<dbReference type="GO" id="GO:0042619">
    <property type="term" value="P:poly-hydroxybutyrate biosynthetic process"/>
    <property type="evidence" value="ECO:0007669"/>
    <property type="project" value="InterPro"/>
</dbReference>
<dbReference type="Proteomes" id="UP000245461">
    <property type="component" value="Unassembled WGS sequence"/>
</dbReference>
<evidence type="ECO:0000313" key="7">
    <source>
        <dbReference type="Proteomes" id="UP000245461"/>
    </source>
</evidence>
<dbReference type="InterPro" id="IPR051321">
    <property type="entry name" value="PHA/PHB_synthase"/>
</dbReference>
<dbReference type="PANTHER" id="PTHR36837">
    <property type="entry name" value="POLY(3-HYDROXYALKANOATE) POLYMERASE SUBUNIT PHAC"/>
    <property type="match status" value="1"/>
</dbReference>
<dbReference type="AlphaFoldDB" id="A0A317E7E2"/>
<evidence type="ECO:0000259" key="5">
    <source>
        <dbReference type="Pfam" id="PF12551"/>
    </source>
</evidence>
<evidence type="ECO:0000259" key="4">
    <source>
        <dbReference type="Pfam" id="PF07167"/>
    </source>
</evidence>
<dbReference type="PANTHER" id="PTHR36837:SF5">
    <property type="entry name" value="POLY-3-HYDROXYBUTYRATE SYNTHASE"/>
    <property type="match status" value="1"/>
</dbReference>
<dbReference type="InterPro" id="IPR022211">
    <property type="entry name" value="PHBC_N"/>
</dbReference>
<keyword evidence="7" id="KW-1185">Reference proteome</keyword>